<evidence type="ECO:0000313" key="2">
    <source>
        <dbReference type="EMBL" id="VAY52146.1"/>
    </source>
</evidence>
<sequence length="159" mass="18583">MTHSIADFPNQYLEQPPAEPTDEDNPAPWLKMVGQEKASSEAVTEEEVIFANKCDCSIPENMKLEHLSKQIAIWKRLEKFARENHRFLTLSLYREKQAQRRSPFVGLIGLMEKQAKEAEEMHEMVHRKLMIRMEHKEYIRKKLELGAENEKEPVSHGPT</sequence>
<name>A0A3B1E4U6_CAEEL</name>
<accession>A0A3B1E4U6</accession>
<keyword evidence="3" id="KW-1185">Reference proteome</keyword>
<dbReference type="Bgee" id="WBGene00303366">
    <property type="expression patterns" value="Expressed in embryo and 2 other cell types or tissues"/>
</dbReference>
<dbReference type="EMBL" id="BX284602">
    <property type="protein sequence ID" value="VAY52146.1"/>
    <property type="molecule type" value="Genomic_DNA"/>
</dbReference>
<proteinExistence type="predicted"/>
<reference evidence="2 3" key="1">
    <citation type="journal article" date="1998" name="Science">
        <title>Genome sequence of the nematode C. elegans: a platform for investigating biology.</title>
        <authorList>
            <consortium name="The C. elegans sequencing consortium"/>
            <person name="Sulson J.E."/>
            <person name="Waterston R."/>
        </authorList>
    </citation>
    <scope>NUCLEOTIDE SEQUENCE [LARGE SCALE GENOMIC DNA]</scope>
    <source>
        <strain evidence="2 3">Bristol N2</strain>
    </source>
</reference>
<evidence type="ECO:0000313" key="4">
    <source>
        <dbReference type="WormBase" id="Y49F6A.11"/>
    </source>
</evidence>
<evidence type="ECO:0000313" key="3">
    <source>
        <dbReference type="Proteomes" id="UP000001940"/>
    </source>
</evidence>
<dbReference type="WormBase" id="Y49F6A.11">
    <property type="protein sequence ID" value="CE52757"/>
    <property type="gene ID" value="WBGene00303366"/>
</dbReference>
<gene>
    <name evidence="2" type="ORF">CELE_Y49F6A.11</name>
    <name evidence="2 4" type="ORF">Y49F6A.11</name>
</gene>
<dbReference type="AGR" id="WB:WBGene00303366"/>
<evidence type="ECO:0000256" key="1">
    <source>
        <dbReference type="SAM" id="MobiDB-lite"/>
    </source>
</evidence>
<dbReference type="AlphaFoldDB" id="A0A3B1E4U6"/>
<feature type="region of interest" description="Disordered" evidence="1">
    <location>
        <begin position="1"/>
        <end position="28"/>
    </location>
</feature>
<dbReference type="InParanoid" id="A0A3B1E4U6"/>
<dbReference type="Proteomes" id="UP000001940">
    <property type="component" value="Chromosome II"/>
</dbReference>
<organism evidence="2 3">
    <name type="scientific">Caenorhabditis elegans</name>
    <dbReference type="NCBI Taxonomy" id="6239"/>
    <lineage>
        <taxon>Eukaryota</taxon>
        <taxon>Metazoa</taxon>
        <taxon>Ecdysozoa</taxon>
        <taxon>Nematoda</taxon>
        <taxon>Chromadorea</taxon>
        <taxon>Rhabditida</taxon>
        <taxon>Rhabditina</taxon>
        <taxon>Rhabditomorpha</taxon>
        <taxon>Rhabditoidea</taxon>
        <taxon>Rhabditidae</taxon>
        <taxon>Peloderinae</taxon>
        <taxon>Caenorhabditis</taxon>
    </lineage>
</organism>
<protein>
    <submittedName>
        <fullName evidence="2">Protein of centriole 5</fullName>
    </submittedName>
</protein>